<keyword evidence="6" id="KW-0464">Manganese</keyword>
<dbReference type="NCBIfam" id="NF011445">
    <property type="entry name" value="PRK14869.2-1"/>
    <property type="match status" value="1"/>
</dbReference>
<dbReference type="InterPro" id="IPR010766">
    <property type="entry name" value="DRTGG"/>
</dbReference>
<dbReference type="PANTHER" id="PTHR12112">
    <property type="entry name" value="BNIP - RELATED"/>
    <property type="match status" value="1"/>
</dbReference>
<dbReference type="Pfam" id="PF02833">
    <property type="entry name" value="DHHA2"/>
    <property type="match status" value="1"/>
</dbReference>
<gene>
    <name evidence="11" type="ORF">PXH66_09585</name>
</gene>
<dbReference type="GO" id="GO:0005737">
    <property type="term" value="C:cytoplasm"/>
    <property type="evidence" value="ECO:0007669"/>
    <property type="project" value="InterPro"/>
</dbReference>
<evidence type="ECO:0000256" key="1">
    <source>
        <dbReference type="ARBA" id="ARBA00001936"/>
    </source>
</evidence>
<accession>A0AAF0CSA0</accession>
<evidence type="ECO:0000256" key="3">
    <source>
        <dbReference type="ARBA" id="ARBA00012146"/>
    </source>
</evidence>
<reference evidence="11" key="1">
    <citation type="submission" date="2023-03" db="EMBL/GenBank/DDBJ databases">
        <title>Lomoglobus Profundus gen. nov., sp. nov., a novel member of the phylum Verrucomicrobia, isolated from deep-marine sediment of South China Sea.</title>
        <authorList>
            <person name="Ahmad T."/>
            <person name="Ishaq S.E."/>
            <person name="Wang F."/>
        </authorList>
    </citation>
    <scope>NUCLEOTIDE SEQUENCE</scope>
    <source>
        <strain evidence="11">LMO-M01</strain>
    </source>
</reference>
<dbReference type="PROSITE" id="PS51371">
    <property type="entry name" value="CBS"/>
    <property type="match status" value="2"/>
</dbReference>
<dbReference type="RefSeq" id="WP_330931365.1">
    <property type="nucleotide sequence ID" value="NZ_CP119075.1"/>
</dbReference>
<dbReference type="InterPro" id="IPR028979">
    <property type="entry name" value="Ser_kin/Pase_Hpr-like_N_sf"/>
</dbReference>
<feature type="domain" description="CBS" evidence="10">
    <location>
        <begin position="79"/>
        <end position="139"/>
    </location>
</feature>
<evidence type="ECO:0000313" key="12">
    <source>
        <dbReference type="Proteomes" id="UP001218638"/>
    </source>
</evidence>
<dbReference type="NCBIfam" id="NF011443">
    <property type="entry name" value="PRK14869.1-5"/>
    <property type="match status" value="1"/>
</dbReference>
<dbReference type="SMART" id="SM01131">
    <property type="entry name" value="DHHA2"/>
    <property type="match status" value="1"/>
</dbReference>
<dbReference type="Gene3D" id="3.10.310.20">
    <property type="entry name" value="DHHA2 domain"/>
    <property type="match status" value="1"/>
</dbReference>
<dbReference type="Proteomes" id="UP001218638">
    <property type="component" value="Chromosome"/>
</dbReference>
<keyword evidence="9" id="KW-0129">CBS domain</keyword>
<comment type="catalytic activity">
    <reaction evidence="8">
        <text>diphosphate + H2O = 2 phosphate + H(+)</text>
        <dbReference type="Rhea" id="RHEA:24576"/>
        <dbReference type="ChEBI" id="CHEBI:15377"/>
        <dbReference type="ChEBI" id="CHEBI:15378"/>
        <dbReference type="ChEBI" id="CHEBI:33019"/>
        <dbReference type="ChEBI" id="CHEBI:43474"/>
        <dbReference type="EC" id="3.6.1.1"/>
    </reaction>
</comment>
<evidence type="ECO:0000256" key="4">
    <source>
        <dbReference type="ARBA" id="ARBA00022723"/>
    </source>
</evidence>
<keyword evidence="5 11" id="KW-0378">Hydrolase</keyword>
<evidence type="ECO:0000313" key="11">
    <source>
        <dbReference type="EMBL" id="WED67102.1"/>
    </source>
</evidence>
<dbReference type="FunFam" id="3.90.1640.10:FF:000001">
    <property type="entry name" value="Probable manganese-dependent inorganic pyrophosphatase"/>
    <property type="match status" value="1"/>
</dbReference>
<dbReference type="EC" id="3.6.1.1" evidence="3"/>
<dbReference type="NCBIfam" id="NF011442">
    <property type="entry name" value="PRK14869.1-4"/>
    <property type="match status" value="1"/>
</dbReference>
<dbReference type="Pfam" id="PF07085">
    <property type="entry name" value="DRTGG"/>
    <property type="match status" value="1"/>
</dbReference>
<evidence type="ECO:0000256" key="7">
    <source>
        <dbReference type="ARBA" id="ARBA00032535"/>
    </source>
</evidence>
<dbReference type="InterPro" id="IPR000644">
    <property type="entry name" value="CBS_dom"/>
</dbReference>
<organism evidence="11 12">
    <name type="scientific">Synoicihabitans lomoniglobus</name>
    <dbReference type="NCBI Taxonomy" id="2909285"/>
    <lineage>
        <taxon>Bacteria</taxon>
        <taxon>Pseudomonadati</taxon>
        <taxon>Verrucomicrobiota</taxon>
        <taxon>Opitutia</taxon>
        <taxon>Opitutales</taxon>
        <taxon>Opitutaceae</taxon>
        <taxon>Synoicihabitans</taxon>
    </lineage>
</organism>
<sequence>MTAAPNAPHTYIIGHRNPDADAVCSAIAYAALKQAQGKTGYIAARCGNTNARIDTILTRFHQPAPVYLTDVTPRVRDVMIKDVVSVTENATCAEALELVDQHDVRVLPVISDERYVKGQLTIFDLGGFFVPKVSAPREMRKVITSLDQVARALKARVLNPVRNEEIGELFVRIGAMDVRSFWKVSSDENIPADRSMVIVGDRWDIQQRSIQNGVRALIITGNLPVEDEVVAQAAAAGVAILVSPHDTATTAWAIRTASSIKALIQPKFSSLSPDSRLSDLRKKLAVSSAPAFMVLNDDGRLAGILTKTDVLRPVKRKLILVDHNEMTQAVPGADQVEISEIIDHHRLGSLNTAQPILFINEPVGSTCTIVADLYRRSDLQPSADIAGIMMSGIISDTLHLNSPTSTEKDAEILQWLSGIAGVDSKKLADEIFASGSIILSSKPEAVIRSDHKIYEEDGVRFAVSQVEELGFGNFWSHHRPLAKALEAVCQDEKLTFACLLVTDINTQNSLLLVKGDAEVISHINYPHVEKDEIFDMPGIVSRKKQLIPFLGSVLKEMQVDGTMPSARGRTEAPFNSASA</sequence>
<dbReference type="InterPro" id="IPR038763">
    <property type="entry name" value="DHH_sf"/>
</dbReference>
<keyword evidence="4" id="KW-0479">Metal-binding</keyword>
<comment type="subunit">
    <text evidence="2">Homohexamer.</text>
</comment>
<evidence type="ECO:0000256" key="9">
    <source>
        <dbReference type="PROSITE-ProRule" id="PRU00703"/>
    </source>
</evidence>
<dbReference type="Gene3D" id="3.90.1640.10">
    <property type="entry name" value="inorganic pyrophosphatase (n-terminal core)"/>
    <property type="match status" value="2"/>
</dbReference>
<dbReference type="EMBL" id="CP119075">
    <property type="protein sequence ID" value="WED67102.1"/>
    <property type="molecule type" value="Genomic_DNA"/>
</dbReference>
<dbReference type="SMART" id="SM00116">
    <property type="entry name" value="CBS"/>
    <property type="match status" value="2"/>
</dbReference>
<dbReference type="KEGG" id="slom:PXH66_09585"/>
<dbReference type="InterPro" id="IPR004097">
    <property type="entry name" value="DHHA2"/>
</dbReference>
<evidence type="ECO:0000256" key="8">
    <source>
        <dbReference type="ARBA" id="ARBA00047820"/>
    </source>
</evidence>
<proteinExistence type="predicted"/>
<keyword evidence="12" id="KW-1185">Reference proteome</keyword>
<comment type="cofactor">
    <cofactor evidence="1">
        <name>Mn(2+)</name>
        <dbReference type="ChEBI" id="CHEBI:29035"/>
    </cofactor>
</comment>
<dbReference type="SUPFAM" id="SSF64182">
    <property type="entry name" value="DHH phosphoesterases"/>
    <property type="match status" value="1"/>
</dbReference>
<dbReference type="InterPro" id="IPR046342">
    <property type="entry name" value="CBS_dom_sf"/>
</dbReference>
<dbReference type="Gene3D" id="3.10.580.10">
    <property type="entry name" value="CBS-domain"/>
    <property type="match status" value="1"/>
</dbReference>
<dbReference type="Pfam" id="PF00571">
    <property type="entry name" value="CBS"/>
    <property type="match status" value="2"/>
</dbReference>
<dbReference type="PANTHER" id="PTHR12112:SF22">
    <property type="entry name" value="MANGANESE-DEPENDENT INORGANIC PYROPHOSPHATASE-RELATED"/>
    <property type="match status" value="1"/>
</dbReference>
<dbReference type="GO" id="GO:0004427">
    <property type="term" value="F:inorganic diphosphate phosphatase activity"/>
    <property type="evidence" value="ECO:0007669"/>
    <property type="project" value="UniProtKB-EC"/>
</dbReference>
<evidence type="ECO:0000256" key="2">
    <source>
        <dbReference type="ARBA" id="ARBA00011643"/>
    </source>
</evidence>
<feature type="domain" description="CBS" evidence="10">
    <location>
        <begin position="264"/>
        <end position="320"/>
    </location>
</feature>
<evidence type="ECO:0000256" key="6">
    <source>
        <dbReference type="ARBA" id="ARBA00023211"/>
    </source>
</evidence>
<evidence type="ECO:0000259" key="10">
    <source>
        <dbReference type="PROSITE" id="PS51371"/>
    </source>
</evidence>
<protein>
    <recommendedName>
        <fullName evidence="3">inorganic diphosphatase</fullName>
        <ecNumber evidence="3">3.6.1.1</ecNumber>
    </recommendedName>
    <alternativeName>
        <fullName evidence="7">Pyrophosphate phospho-hydrolase</fullName>
    </alternativeName>
</protein>
<dbReference type="AlphaFoldDB" id="A0AAF0CSA0"/>
<evidence type="ECO:0000256" key="5">
    <source>
        <dbReference type="ARBA" id="ARBA00022801"/>
    </source>
</evidence>
<dbReference type="Gene3D" id="3.40.1390.20">
    <property type="entry name" value="HprK N-terminal domain-like"/>
    <property type="match status" value="1"/>
</dbReference>
<dbReference type="InterPro" id="IPR038222">
    <property type="entry name" value="DHHA2_dom_sf"/>
</dbReference>
<dbReference type="SUPFAM" id="SSF75138">
    <property type="entry name" value="HprK N-terminal domain-like"/>
    <property type="match status" value="1"/>
</dbReference>
<dbReference type="CDD" id="cd02205">
    <property type="entry name" value="CBS_pair_SF"/>
    <property type="match status" value="1"/>
</dbReference>
<dbReference type="NCBIfam" id="NF011446">
    <property type="entry name" value="PRK14869.2-2"/>
    <property type="match status" value="1"/>
</dbReference>
<dbReference type="Pfam" id="PF01368">
    <property type="entry name" value="DHH"/>
    <property type="match status" value="1"/>
</dbReference>
<name>A0AAF0CSA0_9BACT</name>
<dbReference type="SUPFAM" id="SSF54631">
    <property type="entry name" value="CBS-domain pair"/>
    <property type="match status" value="1"/>
</dbReference>
<dbReference type="GO" id="GO:0046872">
    <property type="term" value="F:metal ion binding"/>
    <property type="evidence" value="ECO:0007669"/>
    <property type="project" value="UniProtKB-KW"/>
</dbReference>
<dbReference type="InterPro" id="IPR001667">
    <property type="entry name" value="DDH_dom"/>
</dbReference>